<proteinExistence type="predicted"/>
<name>A0ABW6D7G2_9BACT</name>
<dbReference type="RefSeq" id="WP_377979368.1">
    <property type="nucleotide sequence ID" value="NZ_JBBKXY010000003.1"/>
</dbReference>
<accession>A0ABW6D7G2</accession>
<evidence type="ECO:0000313" key="1">
    <source>
        <dbReference type="EMBL" id="MFD3294159.1"/>
    </source>
</evidence>
<evidence type="ECO:0000313" key="2">
    <source>
        <dbReference type="Proteomes" id="UP001598112"/>
    </source>
</evidence>
<gene>
    <name evidence="1" type="ORF">SKC35_10700</name>
</gene>
<protein>
    <submittedName>
        <fullName evidence="1">Uncharacterized protein</fullName>
    </submittedName>
</protein>
<keyword evidence="2" id="KW-1185">Reference proteome</keyword>
<organism evidence="1 2">
    <name type="scientific">Aquirufa originis</name>
    <dbReference type="NCBI Taxonomy" id="3096514"/>
    <lineage>
        <taxon>Bacteria</taxon>
        <taxon>Pseudomonadati</taxon>
        <taxon>Bacteroidota</taxon>
        <taxon>Cytophagia</taxon>
        <taxon>Cytophagales</taxon>
        <taxon>Flectobacillaceae</taxon>
        <taxon>Aquirufa</taxon>
    </lineage>
</organism>
<sequence length="67" mass="7768">MKSAKNKFTLAELADSVVSENRLTPEERKLADIELAEARRKNKERTTEDQQLHAKVLQLRFLKEDSV</sequence>
<dbReference type="Proteomes" id="UP001598112">
    <property type="component" value="Unassembled WGS sequence"/>
</dbReference>
<comment type="caution">
    <text evidence="1">The sequence shown here is derived from an EMBL/GenBank/DDBJ whole genome shotgun (WGS) entry which is preliminary data.</text>
</comment>
<reference evidence="1 2" key="1">
    <citation type="submission" date="2024-03" db="EMBL/GenBank/DDBJ databases">
        <title>Aquirufa genome sequencing.</title>
        <authorList>
            <person name="Pitt A."/>
            <person name="Hahn M.W."/>
        </authorList>
    </citation>
    <scope>NUCLEOTIDE SEQUENCE [LARGE SCALE GENOMIC DNA]</scope>
    <source>
        <strain evidence="1 2">KTFRIE-69F</strain>
    </source>
</reference>
<dbReference type="EMBL" id="JBBKXY010000003">
    <property type="protein sequence ID" value="MFD3294159.1"/>
    <property type="molecule type" value="Genomic_DNA"/>
</dbReference>